<feature type="transmembrane region" description="Helical" evidence="1">
    <location>
        <begin position="21"/>
        <end position="39"/>
    </location>
</feature>
<dbReference type="AlphaFoldDB" id="A0ABD2V8X7"/>
<accession>A0ABD2V8X7</accession>
<sequence length="108" mass="12345">MLNFSSAFFFSGFNFSVFRRLFPCLCIVPNLILLQGLIFGEVLATEFHISLLLYAMALCALKKRKRRKLKRGAANFAMESSNMHSRNFNRKCNCKKNSIAGHGRHQTP</sequence>
<dbReference type="EMBL" id="JBJKTR010000002">
    <property type="protein sequence ID" value="KAL3377185.1"/>
    <property type="molecule type" value="Genomic_DNA"/>
</dbReference>
<comment type="caution">
    <text evidence="2">The sequence shown here is derived from an EMBL/GenBank/DDBJ whole genome shotgun (WGS) entry which is preliminary data.</text>
</comment>
<keyword evidence="3" id="KW-1185">Reference proteome</keyword>
<dbReference type="Proteomes" id="UP001627284">
    <property type="component" value="Unassembled WGS sequence"/>
</dbReference>
<reference evidence="2 3" key="1">
    <citation type="submission" date="2024-05" db="EMBL/GenBank/DDBJ databases">
        <title>De novo assembly of an allotetraploid wild potato.</title>
        <authorList>
            <person name="Hosaka A.J."/>
        </authorList>
    </citation>
    <scope>NUCLEOTIDE SEQUENCE [LARGE SCALE GENOMIC DNA]</scope>
    <source>
        <tissue evidence="2">Young leaves</tissue>
    </source>
</reference>
<evidence type="ECO:0000256" key="1">
    <source>
        <dbReference type="SAM" id="Phobius"/>
    </source>
</evidence>
<protein>
    <submittedName>
        <fullName evidence="2">Uncharacterized protein</fullName>
    </submittedName>
</protein>
<name>A0ABD2V8X7_9SOLN</name>
<keyword evidence="1" id="KW-1133">Transmembrane helix</keyword>
<evidence type="ECO:0000313" key="2">
    <source>
        <dbReference type="EMBL" id="KAL3377185.1"/>
    </source>
</evidence>
<keyword evidence="1" id="KW-0472">Membrane</keyword>
<gene>
    <name evidence="2" type="ORF">AABB24_003541</name>
</gene>
<proteinExistence type="predicted"/>
<organism evidence="2 3">
    <name type="scientific">Solanum stoloniferum</name>
    <dbReference type="NCBI Taxonomy" id="62892"/>
    <lineage>
        <taxon>Eukaryota</taxon>
        <taxon>Viridiplantae</taxon>
        <taxon>Streptophyta</taxon>
        <taxon>Embryophyta</taxon>
        <taxon>Tracheophyta</taxon>
        <taxon>Spermatophyta</taxon>
        <taxon>Magnoliopsida</taxon>
        <taxon>eudicotyledons</taxon>
        <taxon>Gunneridae</taxon>
        <taxon>Pentapetalae</taxon>
        <taxon>asterids</taxon>
        <taxon>lamiids</taxon>
        <taxon>Solanales</taxon>
        <taxon>Solanaceae</taxon>
        <taxon>Solanoideae</taxon>
        <taxon>Solaneae</taxon>
        <taxon>Solanum</taxon>
    </lineage>
</organism>
<keyword evidence="1" id="KW-0812">Transmembrane</keyword>
<feature type="transmembrane region" description="Helical" evidence="1">
    <location>
        <begin position="45"/>
        <end position="61"/>
    </location>
</feature>
<dbReference type="EMBL" id="JBJKTR010000002">
    <property type="protein sequence ID" value="KAL3377187.1"/>
    <property type="molecule type" value="Genomic_DNA"/>
</dbReference>
<evidence type="ECO:0000313" key="3">
    <source>
        <dbReference type="Proteomes" id="UP001627284"/>
    </source>
</evidence>